<keyword evidence="2" id="KW-1185">Reference proteome</keyword>
<accession>A0A2I4EHP5</accession>
<name>A0A2I4EHP5_JUGRE</name>
<dbReference type="STRING" id="51240.A0A2I4EHP5"/>
<dbReference type="PANTHER" id="PTHR33223:SF10">
    <property type="entry name" value="AMINOTRANSFERASE-LIKE PLANT MOBILE DOMAIN-CONTAINING PROTEIN"/>
    <property type="match status" value="1"/>
</dbReference>
<dbReference type="KEGG" id="jre:108989680"/>
<dbReference type="AlphaFoldDB" id="A0A2I4EHP5"/>
<feature type="region of interest" description="Disordered" evidence="1">
    <location>
        <begin position="132"/>
        <end position="171"/>
    </location>
</feature>
<gene>
    <name evidence="3" type="primary">LOC108989680</name>
</gene>
<dbReference type="OrthoDB" id="1752139at2759"/>
<dbReference type="PANTHER" id="PTHR33223">
    <property type="entry name" value="CCHC-TYPE DOMAIN-CONTAINING PROTEIN"/>
    <property type="match status" value="1"/>
</dbReference>
<evidence type="ECO:0000313" key="2">
    <source>
        <dbReference type="Proteomes" id="UP000235220"/>
    </source>
</evidence>
<dbReference type="GeneID" id="108989680"/>
<proteinExistence type="predicted"/>
<sequence>MQSFPLTLKGAARAWFGSLRPGTLDSFNKLACLFLTQFMVSRTRRRPAAYLLIVKQRDNESLKSYLSWFNKERMKTDDQDEKITLAALLRGVWPRNPFMMKIAQKTLTTLREFMDRANGFINMKDMLQALTAPRKSDLERPNKKTVDRSKGSNRRDYKKRTYETKGKGEQV</sequence>
<evidence type="ECO:0000256" key="1">
    <source>
        <dbReference type="SAM" id="MobiDB-lite"/>
    </source>
</evidence>
<dbReference type="Proteomes" id="UP000235220">
    <property type="component" value="Chromosome 14"/>
</dbReference>
<protein>
    <submittedName>
        <fullName evidence="3">Uncharacterized protein LOC108989680</fullName>
    </submittedName>
</protein>
<dbReference type="InterPro" id="IPR005162">
    <property type="entry name" value="Retrotrans_gag_dom"/>
</dbReference>
<dbReference type="Gramene" id="Jr14_14910_p1">
    <property type="protein sequence ID" value="cds.Jr14_14910_p1"/>
    <property type="gene ID" value="Jr14_14910"/>
</dbReference>
<reference evidence="3" key="1">
    <citation type="submission" date="2025-08" db="UniProtKB">
        <authorList>
            <consortium name="RefSeq"/>
        </authorList>
    </citation>
    <scope>IDENTIFICATION</scope>
    <source>
        <tissue evidence="3">Leaves</tissue>
    </source>
</reference>
<evidence type="ECO:0000313" key="3">
    <source>
        <dbReference type="RefSeq" id="XP_018818921.1"/>
    </source>
</evidence>
<feature type="compositionally biased region" description="Basic and acidic residues" evidence="1">
    <location>
        <begin position="134"/>
        <end position="171"/>
    </location>
</feature>
<dbReference type="Pfam" id="PF03732">
    <property type="entry name" value="Retrotrans_gag"/>
    <property type="match status" value="1"/>
</dbReference>
<dbReference type="RefSeq" id="XP_018818921.1">
    <property type="nucleotide sequence ID" value="XM_018963376.1"/>
</dbReference>
<organism evidence="2 3">
    <name type="scientific">Juglans regia</name>
    <name type="common">English walnut</name>
    <dbReference type="NCBI Taxonomy" id="51240"/>
    <lineage>
        <taxon>Eukaryota</taxon>
        <taxon>Viridiplantae</taxon>
        <taxon>Streptophyta</taxon>
        <taxon>Embryophyta</taxon>
        <taxon>Tracheophyta</taxon>
        <taxon>Spermatophyta</taxon>
        <taxon>Magnoliopsida</taxon>
        <taxon>eudicotyledons</taxon>
        <taxon>Gunneridae</taxon>
        <taxon>Pentapetalae</taxon>
        <taxon>rosids</taxon>
        <taxon>fabids</taxon>
        <taxon>Fagales</taxon>
        <taxon>Juglandaceae</taxon>
        <taxon>Juglans</taxon>
    </lineage>
</organism>